<dbReference type="EMBL" id="JANBUO010000072">
    <property type="protein sequence ID" value="KAJ2808001.1"/>
    <property type="molecule type" value="Genomic_DNA"/>
</dbReference>
<dbReference type="PANTHER" id="PTHR45703:SF36">
    <property type="entry name" value="DYNEIN HEAVY CHAIN, CYTOPLASMIC"/>
    <property type="match status" value="1"/>
</dbReference>
<dbReference type="Gene3D" id="3.10.490.20">
    <property type="match status" value="1"/>
</dbReference>
<name>A0A9W8I2M6_9FUNG</name>
<dbReference type="GO" id="GO:0007018">
    <property type="term" value="P:microtubule-based movement"/>
    <property type="evidence" value="ECO:0007669"/>
    <property type="project" value="InterPro"/>
</dbReference>
<dbReference type="InterPro" id="IPR026983">
    <property type="entry name" value="DHC"/>
</dbReference>
<dbReference type="Proteomes" id="UP001140094">
    <property type="component" value="Unassembled WGS sequence"/>
</dbReference>
<protein>
    <submittedName>
        <fullName evidence="2">Dynein heavy chain</fullName>
    </submittedName>
</protein>
<dbReference type="Pfam" id="PF18199">
    <property type="entry name" value="Dynein_C"/>
    <property type="match status" value="1"/>
</dbReference>
<dbReference type="GO" id="GO:0045505">
    <property type="term" value="F:dynein intermediate chain binding"/>
    <property type="evidence" value="ECO:0007669"/>
    <property type="project" value="InterPro"/>
</dbReference>
<dbReference type="OrthoDB" id="447173at2759"/>
<dbReference type="GO" id="GO:0030286">
    <property type="term" value="C:dynein complex"/>
    <property type="evidence" value="ECO:0007669"/>
    <property type="project" value="InterPro"/>
</dbReference>
<evidence type="ECO:0000313" key="3">
    <source>
        <dbReference type="Proteomes" id="UP001140094"/>
    </source>
</evidence>
<sequence>MLVERIAQTPDVAEELQRSDAPIWLGGLLAPEAFITATRQAVAKQLACSLEELQLNLVLHHAEGAFAVSGLRIEGAAWSAANPLVLNDGSHESLPTCFLTWSLGASLPSDTAAVDLALVPVYLNRDRDSLMFVASLPIDLENGATPDAVTQRAVAIVAA</sequence>
<feature type="domain" description="Dynein heavy chain C-terminal" evidence="1">
    <location>
        <begin position="2"/>
        <end position="157"/>
    </location>
</feature>
<evidence type="ECO:0000259" key="1">
    <source>
        <dbReference type="Pfam" id="PF18199"/>
    </source>
</evidence>
<keyword evidence="3" id="KW-1185">Reference proteome</keyword>
<evidence type="ECO:0000313" key="2">
    <source>
        <dbReference type="EMBL" id="KAJ2808001.1"/>
    </source>
</evidence>
<dbReference type="InterPro" id="IPR043160">
    <property type="entry name" value="Dynein_C_barrel"/>
</dbReference>
<dbReference type="FunFam" id="3.10.490.20:FF:000004">
    <property type="entry name" value="Cytoplasmic dynein heavy chain 2"/>
    <property type="match status" value="1"/>
</dbReference>
<reference evidence="2" key="1">
    <citation type="submission" date="2022-07" db="EMBL/GenBank/DDBJ databases">
        <title>Phylogenomic reconstructions and comparative analyses of Kickxellomycotina fungi.</title>
        <authorList>
            <person name="Reynolds N.K."/>
            <person name="Stajich J.E."/>
            <person name="Barry K."/>
            <person name="Grigoriev I.V."/>
            <person name="Crous P."/>
            <person name="Smith M.E."/>
        </authorList>
    </citation>
    <scope>NUCLEOTIDE SEQUENCE</scope>
    <source>
        <strain evidence="2">NRRL 1565</strain>
    </source>
</reference>
<dbReference type="AlphaFoldDB" id="A0A9W8I2M6"/>
<dbReference type="GO" id="GO:0051959">
    <property type="term" value="F:dynein light intermediate chain binding"/>
    <property type="evidence" value="ECO:0007669"/>
    <property type="project" value="InterPro"/>
</dbReference>
<dbReference type="PANTHER" id="PTHR45703">
    <property type="entry name" value="DYNEIN HEAVY CHAIN"/>
    <property type="match status" value="1"/>
</dbReference>
<organism evidence="2 3">
    <name type="scientific">Coemansia guatemalensis</name>
    <dbReference type="NCBI Taxonomy" id="2761395"/>
    <lineage>
        <taxon>Eukaryota</taxon>
        <taxon>Fungi</taxon>
        <taxon>Fungi incertae sedis</taxon>
        <taxon>Zoopagomycota</taxon>
        <taxon>Kickxellomycotina</taxon>
        <taxon>Kickxellomycetes</taxon>
        <taxon>Kickxellales</taxon>
        <taxon>Kickxellaceae</taxon>
        <taxon>Coemansia</taxon>
    </lineage>
</organism>
<accession>A0A9W8I2M6</accession>
<dbReference type="InterPro" id="IPR041228">
    <property type="entry name" value="Dynein_C"/>
</dbReference>
<comment type="caution">
    <text evidence="2">The sequence shown here is derived from an EMBL/GenBank/DDBJ whole genome shotgun (WGS) entry which is preliminary data.</text>
</comment>
<gene>
    <name evidence="2" type="primary">DYN1_2</name>
    <name evidence="2" type="ORF">H4R20_001047</name>
</gene>
<proteinExistence type="predicted"/>